<accession>A0A3N2CZI0</accession>
<keyword evidence="2" id="KW-1185">Reference proteome</keyword>
<protein>
    <submittedName>
        <fullName evidence="1">Uncharacterized protein</fullName>
    </submittedName>
</protein>
<name>A0A3N2CZI0_9ACTN</name>
<dbReference type="RefSeq" id="WP_123392577.1">
    <property type="nucleotide sequence ID" value="NZ_RKHO01000001.1"/>
</dbReference>
<comment type="caution">
    <text evidence="1">The sequence shown here is derived from an EMBL/GenBank/DDBJ whole genome shotgun (WGS) entry which is preliminary data.</text>
</comment>
<dbReference type="EMBL" id="RKHO01000001">
    <property type="protein sequence ID" value="ROR92883.1"/>
    <property type="molecule type" value="Genomic_DNA"/>
</dbReference>
<evidence type="ECO:0000313" key="2">
    <source>
        <dbReference type="Proteomes" id="UP000281738"/>
    </source>
</evidence>
<organism evidence="1 2">
    <name type="scientific">Nocardioides aurantiacus</name>
    <dbReference type="NCBI Taxonomy" id="86796"/>
    <lineage>
        <taxon>Bacteria</taxon>
        <taxon>Bacillati</taxon>
        <taxon>Actinomycetota</taxon>
        <taxon>Actinomycetes</taxon>
        <taxon>Propionibacteriales</taxon>
        <taxon>Nocardioidaceae</taxon>
        <taxon>Nocardioides</taxon>
    </lineage>
</organism>
<reference evidence="1 2" key="1">
    <citation type="submission" date="2018-11" db="EMBL/GenBank/DDBJ databases">
        <title>Sequencing the genomes of 1000 actinobacteria strains.</title>
        <authorList>
            <person name="Klenk H.-P."/>
        </authorList>
    </citation>
    <scope>NUCLEOTIDE SEQUENCE [LARGE SCALE GENOMIC DNA]</scope>
    <source>
        <strain evidence="1 2">DSM 12652</strain>
    </source>
</reference>
<dbReference type="AlphaFoldDB" id="A0A3N2CZI0"/>
<dbReference type="Proteomes" id="UP000281738">
    <property type="component" value="Unassembled WGS sequence"/>
</dbReference>
<evidence type="ECO:0000313" key="1">
    <source>
        <dbReference type="EMBL" id="ROR92883.1"/>
    </source>
</evidence>
<gene>
    <name evidence="1" type="ORF">EDD33_3784</name>
</gene>
<sequence length="101" mass="10940">MRAPWEVAAHGGSPRDLADRARQAQHLLGRRGSVAAYGPAGFTVRTPTGATTVHQDLDGLLDRLHDLSHPAVLDRATSLDVTDARRSVVARAYRERHGPGR</sequence>
<proteinExistence type="predicted"/>